<dbReference type="PANTHER" id="PTHR30411:SF1">
    <property type="entry name" value="CYTOPLASMIC PROTEIN"/>
    <property type="match status" value="1"/>
</dbReference>
<dbReference type="Pfam" id="PF04073">
    <property type="entry name" value="tRNA_edit"/>
    <property type="match status" value="1"/>
</dbReference>
<dbReference type="SUPFAM" id="SSF55826">
    <property type="entry name" value="YbaK/ProRS associated domain"/>
    <property type="match status" value="1"/>
</dbReference>
<accession>A0A9P2WRM7</accession>
<feature type="domain" description="YbaK/aminoacyl-tRNA synthetase-associated" evidence="1">
    <location>
        <begin position="27"/>
        <end position="153"/>
    </location>
</feature>
<evidence type="ECO:0000313" key="2">
    <source>
        <dbReference type="EMBL" id="EOR71778.1"/>
    </source>
</evidence>
<name>A0A9P2WRM7_THEFU</name>
<dbReference type="EMBL" id="AOSG01000026">
    <property type="protein sequence ID" value="EOR71778.1"/>
    <property type="molecule type" value="Genomic_DNA"/>
</dbReference>
<organism evidence="2 3">
    <name type="scientific">Thermobifida fusca TM51</name>
    <dbReference type="NCBI Taxonomy" id="1169414"/>
    <lineage>
        <taxon>Bacteria</taxon>
        <taxon>Bacillati</taxon>
        <taxon>Actinomycetota</taxon>
        <taxon>Actinomycetes</taxon>
        <taxon>Streptosporangiales</taxon>
        <taxon>Nocardiopsidaceae</taxon>
        <taxon>Thermobifida</taxon>
    </lineage>
</organism>
<dbReference type="RefSeq" id="WP_011291495.1">
    <property type="nucleotide sequence ID" value="NZ_AOSG01000026.1"/>
</dbReference>
<dbReference type="CDD" id="cd04333">
    <property type="entry name" value="ProX_deacylase"/>
    <property type="match status" value="1"/>
</dbReference>
<protein>
    <recommendedName>
        <fullName evidence="1">YbaK/aminoacyl-tRNA synthetase-associated domain-containing protein</fullName>
    </recommendedName>
</protein>
<proteinExistence type="predicted"/>
<sequence length="168" mass="17460">MHPNVRAVAELLAAHGASGTVKELPDSARTAADAAAQLGCEIGAIANSLVFAARYDSADTSPDTLHPVLVLTSGAHRVDTGKVAALLDAAEVVRATPQFVRKHTGQPIGGVAPIGHPKPLPTLVDEWLERYETVWAAAGHPNAVFPTSFTELCRLTGGRPADVGQESS</sequence>
<dbReference type="Gene3D" id="3.90.960.10">
    <property type="entry name" value="YbaK/aminoacyl-tRNA synthetase-associated domain"/>
    <property type="match status" value="1"/>
</dbReference>
<dbReference type="PANTHER" id="PTHR30411">
    <property type="entry name" value="CYTOPLASMIC PROTEIN"/>
    <property type="match status" value="1"/>
</dbReference>
<evidence type="ECO:0000259" key="1">
    <source>
        <dbReference type="Pfam" id="PF04073"/>
    </source>
</evidence>
<reference evidence="2 3" key="1">
    <citation type="journal article" date="2013" name="Genome Announc.">
        <title>Draft Genome Sequence of the Lignocellulose Decomposer Thermobifida fusca Strain TM51.</title>
        <authorList>
            <person name="Toth A."/>
            <person name="Barna T."/>
            <person name="Nagy I."/>
            <person name="Horvath B."/>
            <person name="Nagy I."/>
            <person name="Tancsics A."/>
            <person name="Kriszt B."/>
            <person name="Baka E."/>
            <person name="Fekete C."/>
            <person name="Kukolya J."/>
        </authorList>
    </citation>
    <scope>NUCLEOTIDE SEQUENCE [LARGE SCALE GENOMIC DNA]</scope>
    <source>
        <strain evidence="2 3">TM51</strain>
    </source>
</reference>
<dbReference type="GO" id="GO:0002161">
    <property type="term" value="F:aminoacyl-tRNA deacylase activity"/>
    <property type="evidence" value="ECO:0007669"/>
    <property type="project" value="InterPro"/>
</dbReference>
<dbReference type="AlphaFoldDB" id="A0A9P2WRM7"/>
<dbReference type="InterPro" id="IPR036754">
    <property type="entry name" value="YbaK/aa-tRNA-synt-asso_dom_sf"/>
</dbReference>
<comment type="caution">
    <text evidence="2">The sequence shown here is derived from an EMBL/GenBank/DDBJ whole genome shotgun (WGS) entry which is preliminary data.</text>
</comment>
<gene>
    <name evidence="2" type="ORF">TM51_05657</name>
</gene>
<evidence type="ECO:0000313" key="3">
    <source>
        <dbReference type="Proteomes" id="UP000014184"/>
    </source>
</evidence>
<dbReference type="InterPro" id="IPR007214">
    <property type="entry name" value="YbaK/aa-tRNA-synth-assoc-dom"/>
</dbReference>
<dbReference type="Proteomes" id="UP000014184">
    <property type="component" value="Unassembled WGS sequence"/>
</dbReference>
<keyword evidence="3" id="KW-1185">Reference proteome</keyword>